<dbReference type="AlphaFoldDB" id="A0A8T1WDJ4"/>
<sequence>MMELTSFARSLSAPRPSVQNWERKYSRLAQASQRQPPASANLPNVGSRGYRLTLSGSGRKAATFSIEDALCVFIKDERRLEHTVTIDGIIEMATDLMPK</sequence>
<name>A0A8T1WDJ4_9STRA</name>
<comment type="caution">
    <text evidence="2">The sequence shown here is derived from an EMBL/GenBank/DDBJ whole genome shotgun (WGS) entry which is preliminary data.</text>
</comment>
<keyword evidence="3" id="KW-1185">Reference proteome</keyword>
<accession>A0A8T1WDJ4</accession>
<gene>
    <name evidence="2" type="ORF">PHYPSEUDO_009860</name>
</gene>
<organism evidence="2 3">
    <name type="scientific">Phytophthora pseudosyringae</name>
    <dbReference type="NCBI Taxonomy" id="221518"/>
    <lineage>
        <taxon>Eukaryota</taxon>
        <taxon>Sar</taxon>
        <taxon>Stramenopiles</taxon>
        <taxon>Oomycota</taxon>
        <taxon>Peronosporomycetes</taxon>
        <taxon>Peronosporales</taxon>
        <taxon>Peronosporaceae</taxon>
        <taxon>Phytophthora</taxon>
    </lineage>
</organism>
<protein>
    <submittedName>
        <fullName evidence="2">Uncharacterized protein</fullName>
    </submittedName>
</protein>
<evidence type="ECO:0000313" key="2">
    <source>
        <dbReference type="EMBL" id="KAG7389699.1"/>
    </source>
</evidence>
<reference evidence="2" key="1">
    <citation type="submission" date="2021-02" db="EMBL/GenBank/DDBJ databases">
        <authorList>
            <person name="Palmer J.M."/>
        </authorList>
    </citation>
    <scope>NUCLEOTIDE SEQUENCE</scope>
    <source>
        <strain evidence="2">SCRP734</strain>
    </source>
</reference>
<dbReference type="OrthoDB" id="118212at2759"/>
<feature type="compositionally biased region" description="Low complexity" evidence="1">
    <location>
        <begin position="29"/>
        <end position="40"/>
    </location>
</feature>
<feature type="region of interest" description="Disordered" evidence="1">
    <location>
        <begin position="26"/>
        <end position="46"/>
    </location>
</feature>
<evidence type="ECO:0000256" key="1">
    <source>
        <dbReference type="SAM" id="MobiDB-lite"/>
    </source>
</evidence>
<evidence type="ECO:0000313" key="3">
    <source>
        <dbReference type="Proteomes" id="UP000694044"/>
    </source>
</evidence>
<dbReference type="Proteomes" id="UP000694044">
    <property type="component" value="Unassembled WGS sequence"/>
</dbReference>
<proteinExistence type="predicted"/>
<dbReference type="EMBL" id="JAGDFM010000041">
    <property type="protein sequence ID" value="KAG7389699.1"/>
    <property type="molecule type" value="Genomic_DNA"/>
</dbReference>